<dbReference type="InterPro" id="IPR036390">
    <property type="entry name" value="WH_DNA-bd_sf"/>
</dbReference>
<dbReference type="CDD" id="cd00090">
    <property type="entry name" value="HTH_ARSR"/>
    <property type="match status" value="1"/>
</dbReference>
<gene>
    <name evidence="3" type="ORF">EV378_5808</name>
</gene>
<dbReference type="PANTHER" id="PTHR37318:SF1">
    <property type="entry name" value="BSL7504 PROTEIN"/>
    <property type="match status" value="1"/>
</dbReference>
<feature type="domain" description="Winged helix DNA-binding" evidence="2">
    <location>
        <begin position="27"/>
        <end position="103"/>
    </location>
</feature>
<evidence type="ECO:0000313" key="3">
    <source>
        <dbReference type="EMBL" id="TCK21817.1"/>
    </source>
</evidence>
<protein>
    <submittedName>
        <fullName evidence="3">Winged helix DNA-binding protein</fullName>
    </submittedName>
</protein>
<sequence>MPDEIAELLRSPFDAVLTDPVRLRLQAALNGLPDGASITFTALRRTLGLSDGNLGAHLAVLVDSGYAATTESWRGKRRTTRYATTPLGRGAFATHVTALQAVIDAAGPPDGPESHQAAFGPFVARWASTFPSEKRTPSAQRASTAPPPNCSA</sequence>
<reference evidence="3 4" key="1">
    <citation type="submission" date="2019-03" db="EMBL/GenBank/DDBJ databases">
        <title>Sequencing the genomes of 1000 actinobacteria strains.</title>
        <authorList>
            <person name="Klenk H.-P."/>
        </authorList>
    </citation>
    <scope>NUCLEOTIDE SEQUENCE [LARGE SCALE GENOMIC DNA]</scope>
    <source>
        <strain evidence="3 4">DSM 44969</strain>
    </source>
</reference>
<proteinExistence type="predicted"/>
<dbReference type="EMBL" id="SMFZ01000002">
    <property type="protein sequence ID" value="TCK21817.1"/>
    <property type="molecule type" value="Genomic_DNA"/>
</dbReference>
<evidence type="ECO:0000259" key="2">
    <source>
        <dbReference type="Pfam" id="PF13601"/>
    </source>
</evidence>
<dbReference type="InterPro" id="IPR036388">
    <property type="entry name" value="WH-like_DNA-bd_sf"/>
</dbReference>
<dbReference type="GO" id="GO:0003677">
    <property type="term" value="F:DNA binding"/>
    <property type="evidence" value="ECO:0007669"/>
    <property type="project" value="UniProtKB-KW"/>
</dbReference>
<feature type="region of interest" description="Disordered" evidence="1">
    <location>
        <begin position="130"/>
        <end position="152"/>
    </location>
</feature>
<organism evidence="3 4">
    <name type="scientific">Pseudonocardia endophytica</name>
    <dbReference type="NCBI Taxonomy" id="401976"/>
    <lineage>
        <taxon>Bacteria</taxon>
        <taxon>Bacillati</taxon>
        <taxon>Actinomycetota</taxon>
        <taxon>Actinomycetes</taxon>
        <taxon>Pseudonocardiales</taxon>
        <taxon>Pseudonocardiaceae</taxon>
        <taxon>Pseudonocardia</taxon>
    </lineage>
</organism>
<dbReference type="Proteomes" id="UP000295560">
    <property type="component" value="Unassembled WGS sequence"/>
</dbReference>
<dbReference type="Gene3D" id="1.10.10.10">
    <property type="entry name" value="Winged helix-like DNA-binding domain superfamily/Winged helix DNA-binding domain"/>
    <property type="match status" value="1"/>
</dbReference>
<dbReference type="InterPro" id="IPR027395">
    <property type="entry name" value="WH_DNA-bd_dom"/>
</dbReference>
<name>A0A4R1HHV9_PSEEN</name>
<dbReference type="PANTHER" id="PTHR37318">
    <property type="entry name" value="BSL7504 PROTEIN"/>
    <property type="match status" value="1"/>
</dbReference>
<evidence type="ECO:0000313" key="4">
    <source>
        <dbReference type="Proteomes" id="UP000295560"/>
    </source>
</evidence>
<dbReference type="SUPFAM" id="SSF46785">
    <property type="entry name" value="Winged helix' DNA-binding domain"/>
    <property type="match status" value="1"/>
</dbReference>
<dbReference type="Pfam" id="PF13601">
    <property type="entry name" value="HTH_34"/>
    <property type="match status" value="1"/>
</dbReference>
<accession>A0A4R1HHV9</accession>
<dbReference type="RefSeq" id="WP_165922524.1">
    <property type="nucleotide sequence ID" value="NZ_SMFZ01000002.1"/>
</dbReference>
<evidence type="ECO:0000256" key="1">
    <source>
        <dbReference type="SAM" id="MobiDB-lite"/>
    </source>
</evidence>
<dbReference type="AlphaFoldDB" id="A0A4R1HHV9"/>
<keyword evidence="3" id="KW-0238">DNA-binding</keyword>
<keyword evidence="4" id="KW-1185">Reference proteome</keyword>
<comment type="caution">
    <text evidence="3">The sequence shown here is derived from an EMBL/GenBank/DDBJ whole genome shotgun (WGS) entry which is preliminary data.</text>
</comment>
<dbReference type="InterPro" id="IPR011991">
    <property type="entry name" value="ArsR-like_HTH"/>
</dbReference>